<dbReference type="EMBL" id="MF768985">
    <property type="protein sequence ID" value="ATU84176.1"/>
    <property type="molecule type" value="Genomic_DNA"/>
</dbReference>
<sequence>MFKARSIALSCSSSSTERAAAILSLISRIIRTKTPYNGLMFFIWEKGLGEQTVEETELDVHR</sequence>
<accession>A0A2D3I6Z6</accession>
<organism evidence="1">
    <name type="scientific">White spot syndrome virus</name>
    <dbReference type="NCBI Taxonomy" id="342409"/>
    <lineage>
        <taxon>Viruses</taxon>
        <taxon>Viruses incertae sedis</taxon>
        <taxon>Naldaviricetes</taxon>
        <taxon>Nimaviridae</taxon>
        <taxon>Whispovirus</taxon>
    </lineage>
</organism>
<protein>
    <submittedName>
        <fullName evidence="1">ORF1153</fullName>
    </submittedName>
</protein>
<name>A0A2D3I6Z6_9VIRU</name>
<evidence type="ECO:0000313" key="1">
    <source>
        <dbReference type="EMBL" id="ATU84176.1"/>
    </source>
</evidence>
<reference evidence="1" key="1">
    <citation type="journal article" date="2018" name="Aquaculture">
        <title>Complete genome sequence of a white spot syndrome virus associated with a disease incursion in Australia.</title>
        <authorList>
            <person name="Oakey J."/>
            <person name="Smith C.S."/>
        </authorList>
    </citation>
    <scope>NUCLEOTIDE SEQUENCE [LARGE SCALE GENOMIC DNA]</scope>
    <source>
        <strain evidence="1">WSSV-AU</strain>
    </source>
</reference>
<proteinExistence type="predicted"/>
<dbReference type="Proteomes" id="UP000267516">
    <property type="component" value="Segment"/>
</dbReference>